<organism evidence="2 3">
    <name type="scientific">Orbilia brochopaga</name>
    <dbReference type="NCBI Taxonomy" id="3140254"/>
    <lineage>
        <taxon>Eukaryota</taxon>
        <taxon>Fungi</taxon>
        <taxon>Dikarya</taxon>
        <taxon>Ascomycota</taxon>
        <taxon>Pezizomycotina</taxon>
        <taxon>Orbiliomycetes</taxon>
        <taxon>Orbiliales</taxon>
        <taxon>Orbiliaceae</taxon>
        <taxon>Orbilia</taxon>
    </lineage>
</organism>
<keyword evidence="3" id="KW-1185">Reference proteome</keyword>
<gene>
    <name evidence="2" type="ORF">TWF696_003650</name>
</gene>
<feature type="region of interest" description="Disordered" evidence="1">
    <location>
        <begin position="1"/>
        <end position="74"/>
    </location>
</feature>
<protein>
    <submittedName>
        <fullName evidence="2">Uncharacterized protein</fullName>
    </submittedName>
</protein>
<dbReference type="Proteomes" id="UP001375240">
    <property type="component" value="Unassembled WGS sequence"/>
</dbReference>
<evidence type="ECO:0000313" key="3">
    <source>
        <dbReference type="Proteomes" id="UP001375240"/>
    </source>
</evidence>
<dbReference type="AlphaFoldDB" id="A0AAV9V6Y4"/>
<reference evidence="2 3" key="1">
    <citation type="submission" date="2019-10" db="EMBL/GenBank/DDBJ databases">
        <authorList>
            <person name="Palmer J.M."/>
        </authorList>
    </citation>
    <scope>NUCLEOTIDE SEQUENCE [LARGE SCALE GENOMIC DNA]</scope>
    <source>
        <strain evidence="2 3">TWF696</strain>
    </source>
</reference>
<feature type="region of interest" description="Disordered" evidence="1">
    <location>
        <begin position="106"/>
        <end position="125"/>
    </location>
</feature>
<dbReference type="EMBL" id="JAVHNQ010000002">
    <property type="protein sequence ID" value="KAK6354507.1"/>
    <property type="molecule type" value="Genomic_DNA"/>
</dbReference>
<name>A0AAV9V6Y4_9PEZI</name>
<evidence type="ECO:0000256" key="1">
    <source>
        <dbReference type="SAM" id="MobiDB-lite"/>
    </source>
</evidence>
<sequence>MFAADGSQQDHRQELGPGPEGLESGQLRMNDIFRPARGRVPNDILQNIVESPNGEREFTFGGGGVEEEEEAYTPELRILDYEADEEPLTSAEESEPQSLTLARGELDSGEYEPSENSGDDEQPWEFEERVPRGYIQDFELPDIVRPTIDLVDAEQLMANRIERRYNQYVRCIHALLHDVDGNPDLRIMAIVDRGWGLYSPVDFEEAMVNRRPLPPCPRSRQDIIDMAMEQGYPIDTLPGTNGANPQGGAL</sequence>
<comment type="caution">
    <text evidence="2">The sequence shown here is derived from an EMBL/GenBank/DDBJ whole genome shotgun (WGS) entry which is preliminary data.</text>
</comment>
<feature type="compositionally biased region" description="Acidic residues" evidence="1">
    <location>
        <begin position="107"/>
        <end position="125"/>
    </location>
</feature>
<proteinExistence type="predicted"/>
<accession>A0AAV9V6Y4</accession>
<evidence type="ECO:0000313" key="2">
    <source>
        <dbReference type="EMBL" id="KAK6354507.1"/>
    </source>
</evidence>